<dbReference type="InterPro" id="IPR018841">
    <property type="entry name" value="DUF2442"/>
</dbReference>
<evidence type="ECO:0008006" key="3">
    <source>
        <dbReference type="Google" id="ProtNLM"/>
    </source>
</evidence>
<dbReference type="SUPFAM" id="SSF143880">
    <property type="entry name" value="NE0471 N-terminal domain-like"/>
    <property type="match status" value="1"/>
</dbReference>
<dbReference type="OrthoDB" id="162796at2"/>
<sequence length="99" mass="11214">MYEIDGILYAGKPADMIKVTGVKTLQNYQLLLTFSTGERKLYDVRHLLDLPVFQPLKDKSTFDNVHLDFDTVTWCNGDIDIAPETLYSDSVAITEVKEA</sequence>
<evidence type="ECO:0000313" key="2">
    <source>
        <dbReference type="Proteomes" id="UP000176244"/>
    </source>
</evidence>
<reference evidence="1 2" key="1">
    <citation type="submission" date="2015-09" db="EMBL/GenBank/DDBJ databases">
        <title>Genome sequence of Acetobacterium wieringae DSM 1911.</title>
        <authorList>
            <person name="Poehlein A."/>
            <person name="Bengelsdorf F.R."/>
            <person name="Schiel-Bengelsdorf B."/>
            <person name="Duerre P."/>
            <person name="Daniel R."/>
        </authorList>
    </citation>
    <scope>NUCLEOTIDE SEQUENCE [LARGE SCALE GENOMIC DNA]</scope>
    <source>
        <strain evidence="1 2">DSM 1911</strain>
    </source>
</reference>
<accession>A0A1F2PCJ0</accession>
<proteinExistence type="predicted"/>
<dbReference type="Gene3D" id="3.30.2020.10">
    <property type="entry name" value="NE0471-like N-terminal domain"/>
    <property type="match status" value="1"/>
</dbReference>
<organism evidence="1 2">
    <name type="scientific">Acetobacterium wieringae</name>
    <dbReference type="NCBI Taxonomy" id="52694"/>
    <lineage>
        <taxon>Bacteria</taxon>
        <taxon>Bacillati</taxon>
        <taxon>Bacillota</taxon>
        <taxon>Clostridia</taxon>
        <taxon>Eubacteriales</taxon>
        <taxon>Eubacteriaceae</taxon>
        <taxon>Acetobacterium</taxon>
    </lineage>
</organism>
<dbReference type="Pfam" id="PF10387">
    <property type="entry name" value="DUF2442"/>
    <property type="match status" value="1"/>
</dbReference>
<dbReference type="EMBL" id="LKEU01000049">
    <property type="protein sequence ID" value="OFV69067.1"/>
    <property type="molecule type" value="Genomic_DNA"/>
</dbReference>
<dbReference type="STRING" id="52694.ACWI_34630"/>
<name>A0A1F2PCJ0_9FIRM</name>
<dbReference type="Proteomes" id="UP000176244">
    <property type="component" value="Unassembled WGS sequence"/>
</dbReference>
<dbReference type="InterPro" id="IPR036782">
    <property type="entry name" value="NE0471-like_N"/>
</dbReference>
<comment type="caution">
    <text evidence="1">The sequence shown here is derived from an EMBL/GenBank/DDBJ whole genome shotgun (WGS) entry which is preliminary data.</text>
</comment>
<dbReference type="AlphaFoldDB" id="A0A1F2PCJ0"/>
<protein>
    <recommendedName>
        <fullName evidence="3">DUF2442 domain-containing protein</fullName>
    </recommendedName>
</protein>
<gene>
    <name evidence="1" type="ORF">ACWI_34630</name>
</gene>
<evidence type="ECO:0000313" key="1">
    <source>
        <dbReference type="EMBL" id="OFV69067.1"/>
    </source>
</evidence>
<dbReference type="RefSeq" id="WP_070372701.1">
    <property type="nucleotide sequence ID" value="NZ_LKEU01000049.1"/>
</dbReference>